<evidence type="ECO:0000256" key="2">
    <source>
        <dbReference type="ARBA" id="ARBA00023015"/>
    </source>
</evidence>
<gene>
    <name evidence="7" type="ORF">ICL07_29425</name>
</gene>
<dbReference type="Pfam" id="PF08281">
    <property type="entry name" value="Sigma70_r4_2"/>
    <property type="match status" value="1"/>
</dbReference>
<dbReference type="InterPro" id="IPR014284">
    <property type="entry name" value="RNA_pol_sigma-70_dom"/>
</dbReference>
<accession>A0ABR7TXV9</accession>
<feature type="domain" description="RNA polymerase sigma-70 region 2" evidence="5">
    <location>
        <begin position="26"/>
        <end position="91"/>
    </location>
</feature>
<dbReference type="SUPFAM" id="SSF88659">
    <property type="entry name" value="Sigma3 and sigma4 domains of RNA polymerase sigma factors"/>
    <property type="match status" value="1"/>
</dbReference>
<dbReference type="NCBIfam" id="TIGR02985">
    <property type="entry name" value="Sig70_bacteroi1"/>
    <property type="match status" value="1"/>
</dbReference>
<dbReference type="Gene3D" id="1.10.10.10">
    <property type="entry name" value="Winged helix-like DNA-binding domain superfamily/Winged helix DNA-binding domain"/>
    <property type="match status" value="1"/>
</dbReference>
<evidence type="ECO:0000313" key="7">
    <source>
        <dbReference type="EMBL" id="MBC9934542.1"/>
    </source>
</evidence>
<keyword evidence="3" id="KW-0731">Sigma factor</keyword>
<dbReference type="NCBIfam" id="TIGR02937">
    <property type="entry name" value="sigma70-ECF"/>
    <property type="match status" value="1"/>
</dbReference>
<comment type="similarity">
    <text evidence="1">Belongs to the sigma-70 factor family. ECF subfamily.</text>
</comment>
<dbReference type="Proteomes" id="UP000659124">
    <property type="component" value="Unassembled WGS sequence"/>
</dbReference>
<dbReference type="RefSeq" id="WP_188091662.1">
    <property type="nucleotide sequence ID" value="NZ_JACVFC010000006.1"/>
</dbReference>
<dbReference type="InterPro" id="IPR007627">
    <property type="entry name" value="RNA_pol_sigma70_r2"/>
</dbReference>
<dbReference type="EMBL" id="JACVFC010000006">
    <property type="protein sequence ID" value="MBC9934542.1"/>
    <property type="molecule type" value="Genomic_DNA"/>
</dbReference>
<evidence type="ECO:0000256" key="4">
    <source>
        <dbReference type="ARBA" id="ARBA00023163"/>
    </source>
</evidence>
<dbReference type="InterPro" id="IPR013324">
    <property type="entry name" value="RNA_pol_sigma_r3/r4-like"/>
</dbReference>
<dbReference type="InterPro" id="IPR013325">
    <property type="entry name" value="RNA_pol_sigma_r2"/>
</dbReference>
<dbReference type="PANTHER" id="PTHR43133:SF46">
    <property type="entry name" value="RNA POLYMERASE SIGMA-70 FACTOR ECF SUBFAMILY"/>
    <property type="match status" value="1"/>
</dbReference>
<keyword evidence="8" id="KW-1185">Reference proteome</keyword>
<protein>
    <submittedName>
        <fullName evidence="7">RNA polymerase sigma-70 factor</fullName>
    </submittedName>
</protein>
<proteinExistence type="inferred from homology"/>
<dbReference type="InterPro" id="IPR013249">
    <property type="entry name" value="RNA_pol_sigma70_r4_t2"/>
</dbReference>
<sequence>MNQLNPSENCSWEQLQRDPAAFERFFKSTAAALCAYALRIVKDKQAAEDIVQDFFSRLWQKRQQISMGVPPQRYAYRAVHNTCLNYLRDNTLISNDALPENIPAEDDVLEQELRLQDRVQQLERVIAGLPAQCRIVFEKVCLEQKKYKAVAEELGISVFTVRNQVAKAYDILRNNILLELTGLLLLDLLSRF</sequence>
<comment type="caution">
    <text evidence="7">The sequence shown here is derived from an EMBL/GenBank/DDBJ whole genome shotgun (WGS) entry which is preliminary data.</text>
</comment>
<dbReference type="Pfam" id="PF04542">
    <property type="entry name" value="Sigma70_r2"/>
    <property type="match status" value="1"/>
</dbReference>
<dbReference type="Gene3D" id="1.10.1740.10">
    <property type="match status" value="1"/>
</dbReference>
<feature type="domain" description="RNA polymerase sigma factor 70 region 4 type 2" evidence="6">
    <location>
        <begin position="120"/>
        <end position="168"/>
    </location>
</feature>
<dbReference type="InterPro" id="IPR036388">
    <property type="entry name" value="WH-like_DNA-bd_sf"/>
</dbReference>
<organism evidence="7 8">
    <name type="scientific">Chitinophaga qingshengii</name>
    <dbReference type="NCBI Taxonomy" id="1569794"/>
    <lineage>
        <taxon>Bacteria</taxon>
        <taxon>Pseudomonadati</taxon>
        <taxon>Bacteroidota</taxon>
        <taxon>Chitinophagia</taxon>
        <taxon>Chitinophagales</taxon>
        <taxon>Chitinophagaceae</taxon>
        <taxon>Chitinophaga</taxon>
    </lineage>
</organism>
<evidence type="ECO:0000256" key="1">
    <source>
        <dbReference type="ARBA" id="ARBA00010641"/>
    </source>
</evidence>
<evidence type="ECO:0000259" key="6">
    <source>
        <dbReference type="Pfam" id="PF08281"/>
    </source>
</evidence>
<evidence type="ECO:0000259" key="5">
    <source>
        <dbReference type="Pfam" id="PF04542"/>
    </source>
</evidence>
<keyword evidence="2" id="KW-0805">Transcription regulation</keyword>
<reference evidence="7 8" key="1">
    <citation type="submission" date="2020-09" db="EMBL/GenBank/DDBJ databases">
        <title>Genome sequences of type strains of Chitinophaga qingshengii and Chitinophaga varians.</title>
        <authorList>
            <person name="Kittiwongwattana C."/>
        </authorList>
    </citation>
    <scope>NUCLEOTIDE SEQUENCE [LARGE SCALE GENOMIC DNA]</scope>
    <source>
        <strain evidence="7 8">JCM 30026</strain>
    </source>
</reference>
<dbReference type="InterPro" id="IPR014327">
    <property type="entry name" value="RNA_pol_sigma70_bacteroid"/>
</dbReference>
<dbReference type="InterPro" id="IPR039425">
    <property type="entry name" value="RNA_pol_sigma-70-like"/>
</dbReference>
<name>A0ABR7TXV9_9BACT</name>
<evidence type="ECO:0000313" key="8">
    <source>
        <dbReference type="Proteomes" id="UP000659124"/>
    </source>
</evidence>
<dbReference type="SUPFAM" id="SSF88946">
    <property type="entry name" value="Sigma2 domain of RNA polymerase sigma factors"/>
    <property type="match status" value="1"/>
</dbReference>
<evidence type="ECO:0000256" key="3">
    <source>
        <dbReference type="ARBA" id="ARBA00023082"/>
    </source>
</evidence>
<keyword evidence="4" id="KW-0804">Transcription</keyword>
<dbReference type="PANTHER" id="PTHR43133">
    <property type="entry name" value="RNA POLYMERASE ECF-TYPE SIGMA FACTO"/>
    <property type="match status" value="1"/>
</dbReference>